<sequence>MATSENDEAAAAAAASAENGDSQKPATVDAPRFKASELPLSSATRDAIQSLARSFKKEGAYDDIRKQVWDKFKASDYEAQITKSILEVAEKEVDKNPRQLLTLDRRKAAALIDGALERSGVYQQAESVIGELIDVDAIEEKIRAIRRNEIGDEAAEAERIRGAKTDEEYAADRQARQDAREKVRQELRDKEAAIQEEKRRIAREEEKKREKERENAELKRQEERDERRRKREDERKERERLRDIEREKRHLEREQRERERERDRESKPRDRSRDREHEGDRGRSRDRERSRTKTNKDAAPLGFSTTTATATPTAGQNKELSKEENERLEQEALADLLRESNKSSNRRNELEIDESLAPPPRRTGPVSAIDPIRKDSRKDSDGGLRGSHTPVDGRRSELRSRRTSRSPSRIHDRDRDRDRPRERSRRREDSRRRSRSPKGDRNSSKFMDRDKDRDRERRDNRSRSRARRDDRRDRSRDRSRSRPRADCYVGASTKRPEERTEKRDRTRSRDIRQRSRDRRDDSRSHARTTDRRDRSRSRARRDRSRSRSRSRPAPDRYEPRGSRAPTPARPRSRDRRDTDRTRDTRDGHRDRDRDRDRDRHRDRDRSLVTSVRARDKEDIEEWKREEVKKREKEAKAYKAAQNDAKAKGLPIPGIDDARPLTSGTITLCESFLGELNLPEGYQGCLDTEEMPNNPNPNPNPSIPMIPKAPISRHQVVRGSDPGESDDDSRPPKAEDPLFKFEKGIKRGVKRVQEWLEV</sequence>
<gene>
    <name evidence="1" type="ORF">N3K66_006848</name>
</gene>
<dbReference type="Proteomes" id="UP001163324">
    <property type="component" value="Chromosome 6"/>
</dbReference>
<keyword evidence="2" id="KW-1185">Reference proteome</keyword>
<protein>
    <submittedName>
        <fullName evidence="1">Uncharacterized protein</fullName>
    </submittedName>
</protein>
<accession>A0ACC0UZ36</accession>
<name>A0ACC0UZ36_9HYPO</name>
<evidence type="ECO:0000313" key="2">
    <source>
        <dbReference type="Proteomes" id="UP001163324"/>
    </source>
</evidence>
<reference evidence="1" key="1">
    <citation type="submission" date="2022-10" db="EMBL/GenBank/DDBJ databases">
        <title>Complete Genome of Trichothecium roseum strain YXFP-22015, a Plant Pathogen Isolated from Citrus.</title>
        <authorList>
            <person name="Wang Y."/>
            <person name="Zhu L."/>
        </authorList>
    </citation>
    <scope>NUCLEOTIDE SEQUENCE</scope>
    <source>
        <strain evidence="1">YXFP-22015</strain>
    </source>
</reference>
<comment type="caution">
    <text evidence="1">The sequence shown here is derived from an EMBL/GenBank/DDBJ whole genome shotgun (WGS) entry which is preliminary data.</text>
</comment>
<proteinExistence type="predicted"/>
<dbReference type="EMBL" id="CM047945">
    <property type="protein sequence ID" value="KAI9898488.1"/>
    <property type="molecule type" value="Genomic_DNA"/>
</dbReference>
<organism evidence="1 2">
    <name type="scientific">Trichothecium roseum</name>
    <dbReference type="NCBI Taxonomy" id="47278"/>
    <lineage>
        <taxon>Eukaryota</taxon>
        <taxon>Fungi</taxon>
        <taxon>Dikarya</taxon>
        <taxon>Ascomycota</taxon>
        <taxon>Pezizomycotina</taxon>
        <taxon>Sordariomycetes</taxon>
        <taxon>Hypocreomycetidae</taxon>
        <taxon>Hypocreales</taxon>
        <taxon>Hypocreales incertae sedis</taxon>
        <taxon>Trichothecium</taxon>
    </lineage>
</organism>
<evidence type="ECO:0000313" key="1">
    <source>
        <dbReference type="EMBL" id="KAI9898488.1"/>
    </source>
</evidence>